<keyword evidence="4" id="KW-1185">Reference proteome</keyword>
<reference evidence="3 4" key="1">
    <citation type="journal article" date="2020" name="Nature">
        <title>Bacterial chemolithoautotrophy via manganese oxidation.</title>
        <authorList>
            <person name="Yu H."/>
            <person name="Leadbetter J.R."/>
        </authorList>
    </citation>
    <scope>NUCLEOTIDE SEQUENCE [LARGE SCALE GENOMIC DNA]</scope>
    <source>
        <strain evidence="3 4">Mn-1</strain>
    </source>
</reference>
<dbReference type="AlphaFoldDB" id="A0A7X6IB06"/>
<dbReference type="Proteomes" id="UP000534783">
    <property type="component" value="Unassembled WGS sequence"/>
</dbReference>
<dbReference type="InterPro" id="IPR014121">
    <property type="entry name" value="TraN_Ftype"/>
</dbReference>
<keyword evidence="2" id="KW-0732">Signal</keyword>
<proteinExistence type="predicted"/>
<feature type="region of interest" description="Disordered" evidence="1">
    <location>
        <begin position="29"/>
        <end position="64"/>
    </location>
</feature>
<evidence type="ECO:0000313" key="3">
    <source>
        <dbReference type="EMBL" id="NKE71276.1"/>
    </source>
</evidence>
<feature type="signal peptide" evidence="2">
    <location>
        <begin position="1"/>
        <end position="32"/>
    </location>
</feature>
<accession>A0A7X6IB06</accession>
<gene>
    <name evidence="3" type="ORF">MNODULE_11060</name>
</gene>
<dbReference type="EMBL" id="VTOW01000002">
    <property type="protein sequence ID" value="NKE71276.1"/>
    <property type="molecule type" value="Genomic_DNA"/>
</dbReference>
<evidence type="ECO:0000256" key="1">
    <source>
        <dbReference type="SAM" id="MobiDB-lite"/>
    </source>
</evidence>
<evidence type="ECO:0000256" key="2">
    <source>
        <dbReference type="SAM" id="SignalP"/>
    </source>
</evidence>
<evidence type="ECO:0008006" key="5">
    <source>
        <dbReference type="Google" id="ProtNLM"/>
    </source>
</evidence>
<organism evidence="3 4">
    <name type="scientific">Candidatus Manganitrophus noduliformans</name>
    <dbReference type="NCBI Taxonomy" id="2606439"/>
    <lineage>
        <taxon>Bacteria</taxon>
        <taxon>Pseudomonadati</taxon>
        <taxon>Nitrospirota</taxon>
        <taxon>Nitrospiria</taxon>
        <taxon>Candidatus Troglogloeales</taxon>
        <taxon>Candidatus Manganitrophaceae</taxon>
        <taxon>Candidatus Manganitrophus</taxon>
    </lineage>
</organism>
<feature type="chain" id="PRO_5030736183" description="Conjugal transfer mating pair stabilization protein TraN" evidence="2">
    <location>
        <begin position="33"/>
        <end position="800"/>
    </location>
</feature>
<dbReference type="Pfam" id="PF06986">
    <property type="entry name" value="F_T4SS_TraN"/>
    <property type="match status" value="1"/>
</dbReference>
<name>A0A7X6IB06_9BACT</name>
<sequence>MKRPSKRWLASIAANLILLCGLGMIRTGPAPAQPDPRQAAEDSANRALSKFGSSEGIRENASNPLTAEGTLMTTIDNDTSFNARMSCPSSSRFLNVSVSSTLTGDLFPVSIGQDIDLDGTADAAYQPSFPVSGVCSNGVISCDPGRWNNCRYYKWIAQPSGRADLSSVPMEQLGGCYCVNNSCGAPLAANLPVALKDLGGGVVGAIQSINPKYAVTDVRIEGTSINYYGQNSGACSAVPSGGGSTTPEEYYADPGGLGIDTQAELMTQAADPDSGYSVITGSLAAERTASDLSVCAIDRTVSIATAASFCENPPPAGAIASREETVYLKVYAGSDRSNNDCRCSNVTGYCTPPPAALFATVPEGAVYVGTSAENFRDRSRRRGRDRCTYDIYDYYSLCTRTSDILSETVTDACNGLDSDPKCRLRDESVDIVDTYLNYQPTGLTPLPSCRTFTGEVQAHSVCRDFWEKKRSYLCETGEGYGFGDIQRRMEAVTASVTDNTDSLYYRDLRRDASGNWIDEEKTVGLPEKDSFPACRKACKTRKAISDTDAGIPGNTSQFRTSTDSDAFFVKTCTEGEVCPLDPGEEIVKDCGCINDFSEAASLMEVLKSAGKDLACEGPVDPDTGSCLGLISIFKGDGAFCRNTVGGGATRNCCVLDEALLSCNAEEEALQSRRRDRLCHEVGTYCSRCAFGNEPGCGGPGNFCVERSAAFCCFGSKLSRIVQEQGRAQLQSFVPDGLWDLDPGEGVSPNCAGYSPAQLQMIDFSRIDLSEYFGDIRARSQDRIEQEMGNQIDEFYRNTRP</sequence>
<comment type="caution">
    <text evidence="3">The sequence shown here is derived from an EMBL/GenBank/DDBJ whole genome shotgun (WGS) entry which is preliminary data.</text>
</comment>
<evidence type="ECO:0000313" key="4">
    <source>
        <dbReference type="Proteomes" id="UP000534783"/>
    </source>
</evidence>
<protein>
    <recommendedName>
        <fullName evidence="5">Conjugal transfer mating pair stabilization protein TraN</fullName>
    </recommendedName>
</protein>